<evidence type="ECO:0000256" key="1">
    <source>
        <dbReference type="ARBA" id="ARBA00004370"/>
    </source>
</evidence>
<feature type="region of interest" description="Disordered" evidence="3">
    <location>
        <begin position="1"/>
        <end position="72"/>
    </location>
</feature>
<dbReference type="Pfam" id="PF25440">
    <property type="entry name" value="Beta-prop_RIC1_2nd"/>
    <property type="match status" value="1"/>
</dbReference>
<dbReference type="InterPro" id="IPR009771">
    <property type="entry name" value="RIC1_C"/>
</dbReference>
<keyword evidence="6" id="KW-1185">Reference proteome</keyword>
<feature type="compositionally biased region" description="Polar residues" evidence="3">
    <location>
        <begin position="15"/>
        <end position="38"/>
    </location>
</feature>
<comment type="caution">
    <text evidence="5">The sequence shown here is derived from an EMBL/GenBank/DDBJ whole genome shotgun (WGS) entry which is preliminary data.</text>
</comment>
<name>A0A1V8T1R9_9PEZI</name>
<evidence type="ECO:0000256" key="3">
    <source>
        <dbReference type="SAM" id="MobiDB-lite"/>
    </source>
</evidence>
<feature type="domain" description="RIC1 C-terminal alpha solenoid region" evidence="4">
    <location>
        <begin position="841"/>
        <end position="1013"/>
    </location>
</feature>
<dbReference type="PANTHER" id="PTHR22746">
    <property type="entry name" value="RAB6A-GEF COMPLEX PARTNER PROTEIN 1"/>
    <property type="match status" value="1"/>
</dbReference>
<dbReference type="InParanoid" id="A0A1V8T1R9"/>
<dbReference type="AlphaFoldDB" id="A0A1V8T1R9"/>
<dbReference type="GO" id="GO:0006886">
    <property type="term" value="P:intracellular protein transport"/>
    <property type="evidence" value="ECO:0007669"/>
    <property type="project" value="InterPro"/>
</dbReference>
<evidence type="ECO:0000256" key="2">
    <source>
        <dbReference type="ARBA" id="ARBA00023136"/>
    </source>
</evidence>
<dbReference type="GO" id="GO:0005829">
    <property type="term" value="C:cytosol"/>
    <property type="evidence" value="ECO:0007669"/>
    <property type="project" value="TreeGrafter"/>
</dbReference>
<dbReference type="STRING" id="1507870.A0A1V8T1R9"/>
<dbReference type="Gene3D" id="2.130.10.10">
    <property type="entry name" value="YVTN repeat-like/Quinoprotein amine dehydrogenase"/>
    <property type="match status" value="1"/>
</dbReference>
<evidence type="ECO:0000313" key="6">
    <source>
        <dbReference type="Proteomes" id="UP000192596"/>
    </source>
</evidence>
<gene>
    <name evidence="5" type="ORF">B0A48_08142</name>
</gene>
<dbReference type="SUPFAM" id="SSF101908">
    <property type="entry name" value="Putative isomerase YbhE"/>
    <property type="match status" value="1"/>
</dbReference>
<protein>
    <recommendedName>
        <fullName evidence="4">RIC1 C-terminal alpha solenoid region domain-containing protein</fullName>
    </recommendedName>
</protein>
<dbReference type="GO" id="GO:0000139">
    <property type="term" value="C:Golgi membrane"/>
    <property type="evidence" value="ECO:0007669"/>
    <property type="project" value="TreeGrafter"/>
</dbReference>
<dbReference type="Pfam" id="PF07064">
    <property type="entry name" value="RIC1"/>
    <property type="match status" value="1"/>
</dbReference>
<evidence type="ECO:0000259" key="4">
    <source>
        <dbReference type="Pfam" id="PF07064"/>
    </source>
</evidence>
<dbReference type="PANTHER" id="PTHR22746:SF10">
    <property type="entry name" value="GUANINE NUCLEOTIDE EXCHANGE FACTOR SUBUNIT RIC1"/>
    <property type="match status" value="1"/>
</dbReference>
<dbReference type="InterPro" id="IPR040096">
    <property type="entry name" value="Ric1"/>
</dbReference>
<keyword evidence="2" id="KW-0472">Membrane</keyword>
<reference evidence="6" key="1">
    <citation type="submission" date="2017-03" db="EMBL/GenBank/DDBJ databases">
        <title>Genomes of endolithic fungi from Antarctica.</title>
        <authorList>
            <person name="Coleine C."/>
            <person name="Masonjones S."/>
            <person name="Stajich J.E."/>
        </authorList>
    </citation>
    <scope>NUCLEOTIDE SEQUENCE [LARGE SCALE GENOMIC DNA]</scope>
    <source>
        <strain evidence="6">CCFEE 5527</strain>
    </source>
</reference>
<accession>A0A1V8T1R9</accession>
<dbReference type="Proteomes" id="UP000192596">
    <property type="component" value="Unassembled WGS sequence"/>
</dbReference>
<sequence length="1053" mass="114429">MYWPIGSPKAYSLTKDASNAPVTPSEDGGSSTQASDQRSPALWSVESTKGPSDHGPALNGDGPILTNGHSTADDTARGDKILAVNSSRSGSLFVAITASSLTAWQTRPPVALATIVRSPHSLKTYGSSCGLTLRPDGLIAIVQTQLGYLITYSLSNDANTRVYHTQSANAQFIRNGSADAFNVRPTGMAGLEAPGRGGQDIIEVNVRFRMVISIDAGITTALALDEDLMVATAQPAAIQSIQWNSQSDRPSTSTELVSRMPWIVEQAPVVDLVHDRPMSLSTWATSDGRAYAVRRMAVTPNDSTGAPTSFRGFCFHEPVSFIEHAVKVAVNARFSLIAVGCSDGTIVCYVVKDYVGNVPISHRLAPIASSEKSGSITTLLYSPDGYCLFAGYEYGWAMWSVYGKPGGTSFSSDRSFADANGERWLTGVRDAFWCGGGSELAILDNLGNCIWMLDMARSAVVGCCAPPNVARSMFVSSNSVMMYLGHGVTDLTASTSQASLWQTVQIPSRYLAAQWPIKCAVISADGRYVAVAGRRGLAHYSMTSGRWRTFDEPAHENEFTVRGGMCWYQHMLAASVESNGKYQVRLHSREKALDLSHILHTEELSAPVISMTVSGTDSLLVYTYDNELLHYIITPAGLGCKLIQVGQIGFHGVIRAPPRVRTISWLLPEEQLEHGDPSQDVATASVLFLVDGKLVLLQPSTNELGELKYDMRVIAQNVEYFMLMRDQPATAAALAHGDSGSRTPVGLDLDPHLGHSLRDSLWYFDGIALQLWPDVQDVLASAPAELGRDLCPTVRIPVDFYPLTALVSKGITHGVEAELVQRKDVDFSFFRIAPRTQLFIPHIIRHHLSEYNSPEALHLANSYKELPYLSHALEVLLHDVLDTEVDQPPEPPETALLPTVVSFLFSFPSYLDIIVNCTRKTELRSWRTLFADLPPVQSLFEQSLAAGKLKTAAGYLLVMHAFESETFGVRDFARLFVLASQARDWDLCKELARFLVGIDASGKTLKDALAAADLRGALSVSSMRQVAPARGSDHTGSNGVGQTDYFSLAQRLA</sequence>
<dbReference type="OrthoDB" id="67540at2759"/>
<dbReference type="GO" id="GO:0042147">
    <property type="term" value="P:retrograde transport, endosome to Golgi"/>
    <property type="evidence" value="ECO:0007669"/>
    <property type="project" value="TreeGrafter"/>
</dbReference>
<dbReference type="InterPro" id="IPR015943">
    <property type="entry name" value="WD40/YVTN_repeat-like_dom_sf"/>
</dbReference>
<evidence type="ECO:0000313" key="5">
    <source>
        <dbReference type="EMBL" id="OQO05122.1"/>
    </source>
</evidence>
<comment type="subcellular location">
    <subcellularLocation>
        <location evidence="1">Membrane</location>
    </subcellularLocation>
</comment>
<proteinExistence type="predicted"/>
<organism evidence="5 6">
    <name type="scientific">Cryoendolithus antarcticus</name>
    <dbReference type="NCBI Taxonomy" id="1507870"/>
    <lineage>
        <taxon>Eukaryota</taxon>
        <taxon>Fungi</taxon>
        <taxon>Dikarya</taxon>
        <taxon>Ascomycota</taxon>
        <taxon>Pezizomycotina</taxon>
        <taxon>Dothideomycetes</taxon>
        <taxon>Dothideomycetidae</taxon>
        <taxon>Cladosporiales</taxon>
        <taxon>Cladosporiaceae</taxon>
        <taxon>Cryoendolithus</taxon>
    </lineage>
</organism>
<dbReference type="EMBL" id="NAJO01000020">
    <property type="protein sequence ID" value="OQO05122.1"/>
    <property type="molecule type" value="Genomic_DNA"/>
</dbReference>
<dbReference type="GO" id="GO:0034066">
    <property type="term" value="C:Ric1-Rgp1 guanyl-nucleotide exchange factor complex"/>
    <property type="evidence" value="ECO:0007669"/>
    <property type="project" value="InterPro"/>
</dbReference>